<dbReference type="AlphaFoldDB" id="A0A813HXH1"/>
<evidence type="ECO:0000256" key="1">
    <source>
        <dbReference type="SAM" id="MobiDB-lite"/>
    </source>
</evidence>
<feature type="transmembrane region" description="Helical" evidence="2">
    <location>
        <begin position="6"/>
        <end position="28"/>
    </location>
</feature>
<feature type="compositionally biased region" description="Basic residues" evidence="1">
    <location>
        <begin position="561"/>
        <end position="570"/>
    </location>
</feature>
<evidence type="ECO:0000313" key="4">
    <source>
        <dbReference type="Proteomes" id="UP000654075"/>
    </source>
</evidence>
<evidence type="ECO:0000313" key="3">
    <source>
        <dbReference type="EMBL" id="CAE8642419.1"/>
    </source>
</evidence>
<evidence type="ECO:0000256" key="2">
    <source>
        <dbReference type="SAM" id="Phobius"/>
    </source>
</evidence>
<keyword evidence="2" id="KW-1133">Transmembrane helix</keyword>
<dbReference type="EMBL" id="CAJNNV010033157">
    <property type="protein sequence ID" value="CAE8642419.1"/>
    <property type="molecule type" value="Genomic_DNA"/>
</dbReference>
<keyword evidence="2" id="KW-0812">Transmembrane</keyword>
<feature type="transmembrane region" description="Helical" evidence="2">
    <location>
        <begin position="121"/>
        <end position="141"/>
    </location>
</feature>
<organism evidence="3 4">
    <name type="scientific">Polarella glacialis</name>
    <name type="common">Dinoflagellate</name>
    <dbReference type="NCBI Taxonomy" id="89957"/>
    <lineage>
        <taxon>Eukaryota</taxon>
        <taxon>Sar</taxon>
        <taxon>Alveolata</taxon>
        <taxon>Dinophyceae</taxon>
        <taxon>Suessiales</taxon>
        <taxon>Suessiaceae</taxon>
        <taxon>Polarella</taxon>
    </lineage>
</organism>
<comment type="caution">
    <text evidence="3">The sequence shown here is derived from an EMBL/GenBank/DDBJ whole genome shotgun (WGS) entry which is preliminary data.</text>
</comment>
<feature type="compositionally biased region" description="Polar residues" evidence="1">
    <location>
        <begin position="571"/>
        <end position="580"/>
    </location>
</feature>
<proteinExistence type="predicted"/>
<keyword evidence="2" id="KW-0472">Membrane</keyword>
<keyword evidence="4" id="KW-1185">Reference proteome</keyword>
<feature type="region of interest" description="Disordered" evidence="1">
    <location>
        <begin position="561"/>
        <end position="580"/>
    </location>
</feature>
<feature type="transmembrane region" description="Helical" evidence="2">
    <location>
        <begin position="266"/>
        <end position="288"/>
    </location>
</feature>
<sequence>MAKLNADIAIIYPMWAGLLLTLAAFSAASRAGRGEMLRQIAKCLRLWILGGAPLAGAAQPIDKLVKVIGGVRRLERTTESLLWLHPVLALTVAFHLCSWVFDFGGYDSQNRYDLPSFVGDGVIEVVSTARFAVILLFTFTVGTVYSPDWATPLRFIFCHALMTVTCAVILALQQSIVQWSYHSLWVTIVRTGMGIVHGDNRVTIANNSVFSLAMLVTVQLRWGMTTDIVLSIMLPSIFICITSVIVERSRENELRATLEAKASKELETSVAAVLATICDAVVLLSSSFKLLRPSPHLAGLLMRSSCSAVFMTGGNFVDLLVESDQDSFLQFVGGPSTHAKMLHAHMRDANSSAVNVHLYHTKYLDLEGQPVHIIGIREDSEENRLQPPLQELSSSLSRQVVNEVWDSAHDSSASSISGSSDPMPLVEGDHAMSCCVWVDASSTDLMMVKCTPDFTAWSGPSGLNDGLLSWVVPSEQSNFYKFFHKAVQNYVKHAQSGYESNEPGSMALELKPPHLGRSTGWGKAEAEIVEICVGRSDGKTGGAFSEPRILGCVSFQSVRKTRTTQKRSKGTSRTGMASRLSNNSNNGYFAGLLAAAAEGTIAGPSPSAVAANSPGSAAILRL</sequence>
<name>A0A813HXH1_POLGL</name>
<accession>A0A813HXH1</accession>
<dbReference type="Proteomes" id="UP000654075">
    <property type="component" value="Unassembled WGS sequence"/>
</dbReference>
<reference evidence="3" key="1">
    <citation type="submission" date="2021-02" db="EMBL/GenBank/DDBJ databases">
        <authorList>
            <person name="Dougan E. K."/>
            <person name="Rhodes N."/>
            <person name="Thang M."/>
            <person name="Chan C."/>
        </authorList>
    </citation>
    <scope>NUCLEOTIDE SEQUENCE</scope>
</reference>
<protein>
    <submittedName>
        <fullName evidence="3">Uncharacterized protein</fullName>
    </submittedName>
</protein>
<gene>
    <name evidence="3" type="ORF">PGLA1383_LOCUS56919</name>
</gene>
<feature type="transmembrane region" description="Helical" evidence="2">
    <location>
        <begin position="228"/>
        <end position="246"/>
    </location>
</feature>
<feature type="transmembrane region" description="Helical" evidence="2">
    <location>
        <begin position="81"/>
        <end position="101"/>
    </location>
</feature>
<dbReference type="OrthoDB" id="423540at2759"/>
<feature type="transmembrane region" description="Helical" evidence="2">
    <location>
        <begin position="153"/>
        <end position="173"/>
    </location>
</feature>